<dbReference type="SUPFAM" id="SSF55729">
    <property type="entry name" value="Acyl-CoA N-acyltransferases (Nat)"/>
    <property type="match status" value="1"/>
</dbReference>
<dbReference type="PANTHER" id="PTHR43792:SF8">
    <property type="entry name" value="[RIBOSOMAL PROTEIN US5]-ALANINE N-ACETYLTRANSFERASE"/>
    <property type="match status" value="1"/>
</dbReference>
<evidence type="ECO:0000259" key="4">
    <source>
        <dbReference type="Pfam" id="PF13302"/>
    </source>
</evidence>
<evidence type="ECO:0000313" key="6">
    <source>
        <dbReference type="Proteomes" id="UP000251995"/>
    </source>
</evidence>
<dbReference type="InterPro" id="IPR016181">
    <property type="entry name" value="Acyl_CoA_acyltransferase"/>
</dbReference>
<dbReference type="InterPro" id="IPR000182">
    <property type="entry name" value="GNAT_dom"/>
</dbReference>
<dbReference type="EC" id="2.3.1.-" evidence="5"/>
<dbReference type="AlphaFoldDB" id="A0A344UW70"/>
<keyword evidence="2 5" id="KW-0012">Acyltransferase</keyword>
<dbReference type="Proteomes" id="UP000251995">
    <property type="component" value="Chromosome"/>
</dbReference>
<evidence type="ECO:0000313" key="5">
    <source>
        <dbReference type="EMBL" id="AXE39518.1"/>
    </source>
</evidence>
<dbReference type="InterPro" id="IPR051531">
    <property type="entry name" value="N-acetyltransferase"/>
</dbReference>
<sequence length="237" mass="26900">MIAAGPQRGFEMPWGTSLPDHHHWPVVLRAGAVVLRPMRKDDSSDWFSLREADSEWLRPWEATRPPVSLERPPGFAAMVVRNRRLARMPTILPWLVAWDEGWPENPSPRPERLPLIGQLTVSCITFGSAMSCSMGYWVGSRYAGRGVIPTAVAIAADYCFQVLRLHRIEICIRPENQKSLRVVSKLGLAEEGMRPRFLHIDGHWRDHRVFRLLSDDRPAGVLRGYLEDRVLPGSPLA</sequence>
<dbReference type="GO" id="GO:0008999">
    <property type="term" value="F:protein-N-terminal-alanine acetyltransferase activity"/>
    <property type="evidence" value="ECO:0007669"/>
    <property type="project" value="TreeGrafter"/>
</dbReference>
<dbReference type="EMBL" id="CP025198">
    <property type="protein sequence ID" value="AXE39518.1"/>
    <property type="molecule type" value="Genomic_DNA"/>
</dbReference>
<protein>
    <submittedName>
        <fullName evidence="5">Ribosomal N-acetyltransferase YdaF</fullName>
        <ecNumber evidence="5">2.3.1.-</ecNumber>
    </submittedName>
</protein>
<gene>
    <name evidence="5" type="primary">ydaF_2</name>
    <name evidence="5" type="ORF">JS278_02378</name>
</gene>
<dbReference type="PANTHER" id="PTHR43792">
    <property type="entry name" value="GNAT FAMILY, PUTATIVE (AFU_ORTHOLOGUE AFUA_3G00765)-RELATED-RELATED"/>
    <property type="match status" value="1"/>
</dbReference>
<feature type="domain" description="N-acetyltransferase" evidence="4">
    <location>
        <begin position="33"/>
        <end position="188"/>
    </location>
</feature>
<comment type="similarity">
    <text evidence="3">Belongs to the acetyltransferase family. RimJ subfamily.</text>
</comment>
<proteinExistence type="inferred from homology"/>
<dbReference type="Gene3D" id="3.40.630.30">
    <property type="match status" value="1"/>
</dbReference>
<dbReference type="KEGG" id="acij:JS278_02378"/>
<dbReference type="GO" id="GO:0005737">
    <property type="term" value="C:cytoplasm"/>
    <property type="evidence" value="ECO:0007669"/>
    <property type="project" value="TreeGrafter"/>
</dbReference>
<reference evidence="5 6" key="1">
    <citation type="submission" date="2017-12" db="EMBL/GenBank/DDBJ databases">
        <title>The whole genome sequence of the Acidipropionibacterium virtanenii sp. nov. type strain JS278.</title>
        <authorList>
            <person name="Laine P."/>
            <person name="Deptula P."/>
            <person name="Varmanen P."/>
            <person name="Auvinen P."/>
        </authorList>
    </citation>
    <scope>NUCLEOTIDE SEQUENCE [LARGE SCALE GENOMIC DNA]</scope>
    <source>
        <strain evidence="5 6">JS278</strain>
    </source>
</reference>
<evidence type="ECO:0000256" key="2">
    <source>
        <dbReference type="ARBA" id="ARBA00023315"/>
    </source>
</evidence>
<organism evidence="5 6">
    <name type="scientific">Acidipropionibacterium virtanenii</name>
    <dbReference type="NCBI Taxonomy" id="2057246"/>
    <lineage>
        <taxon>Bacteria</taxon>
        <taxon>Bacillati</taxon>
        <taxon>Actinomycetota</taxon>
        <taxon>Actinomycetes</taxon>
        <taxon>Propionibacteriales</taxon>
        <taxon>Propionibacteriaceae</taxon>
        <taxon>Acidipropionibacterium</taxon>
    </lineage>
</organism>
<accession>A0A344UW70</accession>
<evidence type="ECO:0000256" key="1">
    <source>
        <dbReference type="ARBA" id="ARBA00022679"/>
    </source>
</evidence>
<name>A0A344UW70_9ACTN</name>
<dbReference type="Pfam" id="PF13302">
    <property type="entry name" value="Acetyltransf_3"/>
    <property type="match status" value="1"/>
</dbReference>
<keyword evidence="6" id="KW-1185">Reference proteome</keyword>
<evidence type="ECO:0000256" key="3">
    <source>
        <dbReference type="ARBA" id="ARBA00038502"/>
    </source>
</evidence>
<keyword evidence="1 5" id="KW-0808">Transferase</keyword>